<protein>
    <recommendedName>
        <fullName evidence="3">Rhamnan synthesis protein F</fullName>
    </recommendedName>
</protein>
<keyword evidence="2" id="KW-1185">Reference proteome</keyword>
<dbReference type="InterPro" id="IPR007739">
    <property type="entry name" value="RgpF"/>
</dbReference>
<dbReference type="AlphaFoldDB" id="A0A371IKN4"/>
<sequence length="433" mass="50322">MIQGNKKRMHKVLESVLKTTSVSDLRHDYHLDYIISEKKRNSKWINEKKIAVIAHVNYSALINYCFKYISNIPNYIDIYITTKGTENIQVISKKIEKLGRNNIKIVVPQDRGREISALLVACKDYLLNYDYLCFVHDKKKNKGEAYITVGQSFCDLLWENTLKSQFYIENVIDTLEKEENLGLLSPPAPYLSDFFTIGFYPWCDSFMQTKLLKERLKLNCILDEKKQPFILGTTFWCKVDALRPLFEAGLTYDDFANEPMPEDDTISHGIERIFPYVAQSQGYYSGIMMTEEYASLYKSNYKFMLKKIAQNIVVNSLNADSCSFTQSIQSDNRLEKFVQNNEEIYIYGAGEIGQRCLKRIKAQFPNKECMFIISKNKCTESIAGCKVFEINELNDISKLSIIVAMKFDYLLNVMPILKRKNARNIIIFKENYI</sequence>
<name>A0A371IKN4_9FIRM</name>
<dbReference type="Pfam" id="PF05045">
    <property type="entry name" value="RgpF"/>
    <property type="match status" value="1"/>
</dbReference>
<accession>A0A371IKN4</accession>
<evidence type="ECO:0000313" key="1">
    <source>
        <dbReference type="EMBL" id="RDY21039.1"/>
    </source>
</evidence>
<reference evidence="1 2" key="1">
    <citation type="journal article" date="2016" name="Genome Announc.">
        <title>Draft Genome Sequence of Criibacterium bergeronii gen. nov., sp. nov., Strain CCRI-22567T, Isolated from a Vaginal Sample from a Woman with Bacterial Vaginosis.</title>
        <authorList>
            <person name="Maheux A.F."/>
            <person name="Berube E."/>
            <person name="Boudreau D.K."/>
            <person name="Raymond F."/>
            <person name="Corbeil J."/>
            <person name="Roy P.H."/>
            <person name="Boissinot M."/>
            <person name="Omar R.F."/>
        </authorList>
    </citation>
    <scope>NUCLEOTIDE SEQUENCE [LARGE SCALE GENOMIC DNA]</scope>
    <source>
        <strain evidence="1 2">CCRI-22567</strain>
    </source>
</reference>
<dbReference type="Proteomes" id="UP000093352">
    <property type="component" value="Unassembled WGS sequence"/>
</dbReference>
<gene>
    <name evidence="1" type="ORF">BBG48_007105</name>
</gene>
<organism evidence="1 2">
    <name type="scientific">Criibacterium bergeronii</name>
    <dbReference type="NCBI Taxonomy" id="1871336"/>
    <lineage>
        <taxon>Bacteria</taxon>
        <taxon>Bacillati</taxon>
        <taxon>Bacillota</taxon>
        <taxon>Clostridia</taxon>
        <taxon>Peptostreptococcales</taxon>
        <taxon>Filifactoraceae</taxon>
        <taxon>Criibacterium</taxon>
    </lineage>
</organism>
<evidence type="ECO:0000313" key="2">
    <source>
        <dbReference type="Proteomes" id="UP000093352"/>
    </source>
</evidence>
<dbReference type="STRING" id="1871336.BBG48_09375"/>
<proteinExistence type="predicted"/>
<dbReference type="EMBL" id="MBEW02000014">
    <property type="protein sequence ID" value="RDY21039.1"/>
    <property type="molecule type" value="Genomic_DNA"/>
</dbReference>
<comment type="caution">
    <text evidence="1">The sequence shown here is derived from an EMBL/GenBank/DDBJ whole genome shotgun (WGS) entry which is preliminary data.</text>
</comment>
<evidence type="ECO:0008006" key="3">
    <source>
        <dbReference type="Google" id="ProtNLM"/>
    </source>
</evidence>